<comment type="caution">
    <text evidence="2">The sequence shown here is derived from an EMBL/GenBank/DDBJ whole genome shotgun (WGS) entry which is preliminary data.</text>
</comment>
<sequence>MHFIKVLTMFMLIVQLAIINPSWALERQIMLRRQISEVQKRGNLSFNDRINIAVSIVIKQYPHAELYEVEGVALGGPTKDPTKIDHINVVFHNVNETTVMINETSPGNFNPPILIGHPWLDDIKIHWPMDLDHANRLKEEAGFTNPYKTVTLRNPLGPKPGNPLLIFGDGSSQSIIVDTVTGNVTIGK</sequence>
<dbReference type="OrthoDB" id="2431354at2759"/>
<evidence type="ECO:0000313" key="2">
    <source>
        <dbReference type="EMBL" id="RIB21723.1"/>
    </source>
</evidence>
<keyword evidence="3" id="KW-1185">Reference proteome</keyword>
<feature type="signal peptide" evidence="1">
    <location>
        <begin position="1"/>
        <end position="24"/>
    </location>
</feature>
<evidence type="ECO:0008006" key="4">
    <source>
        <dbReference type="Google" id="ProtNLM"/>
    </source>
</evidence>
<reference evidence="2 3" key="1">
    <citation type="submission" date="2018-06" db="EMBL/GenBank/DDBJ databases">
        <title>Comparative genomics reveals the genomic features of Rhizophagus irregularis, R. cerebriforme, R. diaphanum and Gigaspora rosea, and their symbiotic lifestyle signature.</title>
        <authorList>
            <person name="Morin E."/>
            <person name="San Clemente H."/>
            <person name="Chen E.C.H."/>
            <person name="De La Providencia I."/>
            <person name="Hainaut M."/>
            <person name="Kuo A."/>
            <person name="Kohler A."/>
            <person name="Murat C."/>
            <person name="Tang N."/>
            <person name="Roy S."/>
            <person name="Loubradou J."/>
            <person name="Henrissat B."/>
            <person name="Grigoriev I.V."/>
            <person name="Corradi N."/>
            <person name="Roux C."/>
            <person name="Martin F.M."/>
        </authorList>
    </citation>
    <scope>NUCLEOTIDE SEQUENCE [LARGE SCALE GENOMIC DNA]</scope>
    <source>
        <strain evidence="2 3">DAOM 194757</strain>
    </source>
</reference>
<organism evidence="2 3">
    <name type="scientific">Gigaspora rosea</name>
    <dbReference type="NCBI Taxonomy" id="44941"/>
    <lineage>
        <taxon>Eukaryota</taxon>
        <taxon>Fungi</taxon>
        <taxon>Fungi incertae sedis</taxon>
        <taxon>Mucoromycota</taxon>
        <taxon>Glomeromycotina</taxon>
        <taxon>Glomeromycetes</taxon>
        <taxon>Diversisporales</taxon>
        <taxon>Gigasporaceae</taxon>
        <taxon>Gigaspora</taxon>
    </lineage>
</organism>
<protein>
    <recommendedName>
        <fullName evidence="4">Peptidase A1 domain-containing protein</fullName>
    </recommendedName>
</protein>
<keyword evidence="1" id="KW-0732">Signal</keyword>
<accession>A0A397VP84</accession>
<name>A0A397VP84_9GLOM</name>
<dbReference type="EMBL" id="QKWP01000345">
    <property type="protein sequence ID" value="RIB21723.1"/>
    <property type="molecule type" value="Genomic_DNA"/>
</dbReference>
<dbReference type="AlphaFoldDB" id="A0A397VP84"/>
<gene>
    <name evidence="2" type="ORF">C2G38_2243756</name>
</gene>
<dbReference type="Proteomes" id="UP000266673">
    <property type="component" value="Unassembled WGS sequence"/>
</dbReference>
<evidence type="ECO:0000313" key="3">
    <source>
        <dbReference type="Proteomes" id="UP000266673"/>
    </source>
</evidence>
<evidence type="ECO:0000256" key="1">
    <source>
        <dbReference type="SAM" id="SignalP"/>
    </source>
</evidence>
<feature type="chain" id="PRO_5017308269" description="Peptidase A1 domain-containing protein" evidence="1">
    <location>
        <begin position="25"/>
        <end position="188"/>
    </location>
</feature>
<proteinExistence type="predicted"/>